<evidence type="ECO:0000313" key="2">
    <source>
        <dbReference type="Proteomes" id="UP000003639"/>
    </source>
</evidence>
<evidence type="ECO:0000313" key="1">
    <source>
        <dbReference type="EMBL" id="EDN00037.1"/>
    </source>
</evidence>
<comment type="caution">
    <text evidence="1">The sequence shown here is derived from an EMBL/GenBank/DDBJ whole genome shotgun (WGS) entry which is preliminary data.</text>
</comment>
<proteinExistence type="predicted"/>
<keyword evidence="2" id="KW-1185">Reference proteome</keyword>
<reference evidence="1 2" key="2">
    <citation type="submission" date="2007-06" db="EMBL/GenBank/DDBJ databases">
        <title>Draft genome sequence of Pseudoflavonifractor capillosus ATCC 29799.</title>
        <authorList>
            <person name="Sudarsanam P."/>
            <person name="Ley R."/>
            <person name="Guruge J."/>
            <person name="Turnbaugh P.J."/>
            <person name="Mahowald M."/>
            <person name="Liep D."/>
            <person name="Gordon J."/>
        </authorList>
    </citation>
    <scope>NUCLEOTIDE SEQUENCE [LARGE SCALE GENOMIC DNA]</scope>
    <source>
        <strain evidence="1 2">ATCC 29799</strain>
    </source>
</reference>
<protein>
    <submittedName>
        <fullName evidence="1">Uncharacterized protein</fullName>
    </submittedName>
</protein>
<sequence length="72" mass="8164">MDCRKSETFRLQAAKNEAYSDIFSVEKTLCIPFPHSGADSDSLPLLCLGQSQRNHLLLETQKILMLPHYLSI</sequence>
<dbReference type="Proteomes" id="UP000003639">
    <property type="component" value="Unassembled WGS sequence"/>
</dbReference>
<organism evidence="1 2">
    <name type="scientific">Pseudoflavonifractor capillosus ATCC 29799</name>
    <dbReference type="NCBI Taxonomy" id="411467"/>
    <lineage>
        <taxon>Bacteria</taxon>
        <taxon>Bacillati</taxon>
        <taxon>Bacillota</taxon>
        <taxon>Clostridia</taxon>
        <taxon>Eubacteriales</taxon>
        <taxon>Oscillospiraceae</taxon>
        <taxon>Pseudoflavonifractor</taxon>
    </lineage>
</organism>
<accession>A6NUI6</accession>
<dbReference type="STRING" id="411467.BACCAP_01868"/>
<reference evidence="1 2" key="1">
    <citation type="submission" date="2007-04" db="EMBL/GenBank/DDBJ databases">
        <authorList>
            <person name="Fulton L."/>
            <person name="Clifton S."/>
            <person name="Fulton B."/>
            <person name="Xu J."/>
            <person name="Minx P."/>
            <person name="Pepin K.H."/>
            <person name="Johnson M."/>
            <person name="Thiruvilangam P."/>
            <person name="Bhonagiri V."/>
            <person name="Nash W.E."/>
            <person name="Mardis E.R."/>
            <person name="Wilson R.K."/>
        </authorList>
    </citation>
    <scope>NUCLEOTIDE SEQUENCE [LARGE SCALE GENOMIC DNA]</scope>
    <source>
        <strain evidence="1 2">ATCC 29799</strain>
    </source>
</reference>
<dbReference type="AlphaFoldDB" id="A6NUI6"/>
<name>A6NUI6_9FIRM</name>
<gene>
    <name evidence="1" type="ORF">BACCAP_01868</name>
</gene>
<dbReference type="EMBL" id="AAXG02000012">
    <property type="protein sequence ID" value="EDN00037.1"/>
    <property type="molecule type" value="Genomic_DNA"/>
</dbReference>